<dbReference type="SUPFAM" id="SSF51735">
    <property type="entry name" value="NAD(P)-binding Rossmann-fold domains"/>
    <property type="match status" value="1"/>
</dbReference>
<comment type="caution">
    <text evidence="4">The sequence shown here is derived from an EMBL/GenBank/DDBJ whole genome shotgun (WGS) entry which is preliminary data.</text>
</comment>
<feature type="domain" description="Ketoreductase" evidence="3">
    <location>
        <begin position="5"/>
        <end position="190"/>
    </location>
</feature>
<dbReference type="Proteomes" id="UP001224392">
    <property type="component" value="Unassembled WGS sequence"/>
</dbReference>
<dbReference type="Gene3D" id="3.40.50.720">
    <property type="entry name" value="NAD(P)-binding Rossmann-like Domain"/>
    <property type="match status" value="1"/>
</dbReference>
<dbReference type="PRINTS" id="PR00080">
    <property type="entry name" value="SDRFAMILY"/>
</dbReference>
<reference evidence="4 5" key="1">
    <citation type="submission" date="2023-04" db="EMBL/GenBank/DDBJ databases">
        <title>Marinobulbifer ophiurae gen. nov., sp. Nov., isolate from tissue of brittle star Ophioplocus japonicus.</title>
        <authorList>
            <person name="Kawano K."/>
            <person name="Sawayama S."/>
            <person name="Nakagawa S."/>
        </authorList>
    </citation>
    <scope>NUCLEOTIDE SEQUENCE [LARGE SCALE GENOMIC DNA]</scope>
    <source>
        <strain evidence="4 5">NKW57</strain>
    </source>
</reference>
<dbReference type="EMBL" id="BSYJ01000002">
    <property type="protein sequence ID" value="GMG86698.1"/>
    <property type="molecule type" value="Genomic_DNA"/>
</dbReference>
<evidence type="ECO:0000256" key="1">
    <source>
        <dbReference type="ARBA" id="ARBA00006484"/>
    </source>
</evidence>
<dbReference type="PRINTS" id="PR00081">
    <property type="entry name" value="GDHRDH"/>
</dbReference>
<dbReference type="InterPro" id="IPR036291">
    <property type="entry name" value="NAD(P)-bd_dom_sf"/>
</dbReference>
<name>A0ABQ6LX90_9GAMM</name>
<evidence type="ECO:0000313" key="5">
    <source>
        <dbReference type="Proteomes" id="UP001224392"/>
    </source>
</evidence>
<dbReference type="InterPro" id="IPR020904">
    <property type="entry name" value="Sc_DH/Rdtase_CS"/>
</dbReference>
<dbReference type="SMART" id="SM00822">
    <property type="entry name" value="PKS_KR"/>
    <property type="match status" value="1"/>
</dbReference>
<dbReference type="RefSeq" id="WP_285763258.1">
    <property type="nucleotide sequence ID" value="NZ_BSYJ01000002.1"/>
</dbReference>
<proteinExistence type="inferred from homology"/>
<dbReference type="Pfam" id="PF00106">
    <property type="entry name" value="adh_short"/>
    <property type="match status" value="1"/>
</dbReference>
<evidence type="ECO:0000259" key="3">
    <source>
        <dbReference type="SMART" id="SM00822"/>
    </source>
</evidence>
<keyword evidence="5" id="KW-1185">Reference proteome</keyword>
<dbReference type="PANTHER" id="PTHR42760">
    <property type="entry name" value="SHORT-CHAIN DEHYDROGENASES/REDUCTASES FAMILY MEMBER"/>
    <property type="match status" value="1"/>
</dbReference>
<dbReference type="PANTHER" id="PTHR42760:SF135">
    <property type="entry name" value="BLL7886 PROTEIN"/>
    <property type="match status" value="1"/>
</dbReference>
<comment type="similarity">
    <text evidence="1 2">Belongs to the short-chain dehydrogenases/reductases (SDR) family.</text>
</comment>
<gene>
    <name evidence="4" type="ORF">MNKW57_10190</name>
</gene>
<evidence type="ECO:0000256" key="2">
    <source>
        <dbReference type="RuleBase" id="RU000363"/>
    </source>
</evidence>
<organism evidence="4 5">
    <name type="scientific">Biformimicrobium ophioploci</name>
    <dbReference type="NCBI Taxonomy" id="3036711"/>
    <lineage>
        <taxon>Bacteria</taxon>
        <taxon>Pseudomonadati</taxon>
        <taxon>Pseudomonadota</taxon>
        <taxon>Gammaproteobacteria</taxon>
        <taxon>Cellvibrionales</taxon>
        <taxon>Microbulbiferaceae</taxon>
        <taxon>Biformimicrobium</taxon>
    </lineage>
</organism>
<sequence length="247" mass="26340">MSNNKTVLVTGGSSGLGAQFCRTLAANGYTVVAAARRLEQLQALCAEIEEAGGKAYPLALDVTDLGSLASAIDKAEAAVGPITCLVNNAGSSVSKKAVDMTPEDFDFVVDLNLKAPYFLCTEFARRWIANGIQGRIVNVGSVSDRKAMPGHTVYGTTKAAIARLTQQFAREWINKGICVNALAPGYIRTELNAEYFDSPAGQAVAAFMPRRRVGKPSDLDKAILYLCEPDQEFLTGQVLALDDGQCL</sequence>
<dbReference type="InterPro" id="IPR057326">
    <property type="entry name" value="KR_dom"/>
</dbReference>
<dbReference type="CDD" id="cd05233">
    <property type="entry name" value="SDR_c"/>
    <property type="match status" value="1"/>
</dbReference>
<accession>A0ABQ6LX90</accession>
<dbReference type="PROSITE" id="PS00061">
    <property type="entry name" value="ADH_SHORT"/>
    <property type="match status" value="1"/>
</dbReference>
<evidence type="ECO:0000313" key="4">
    <source>
        <dbReference type="EMBL" id="GMG86698.1"/>
    </source>
</evidence>
<dbReference type="InterPro" id="IPR002347">
    <property type="entry name" value="SDR_fam"/>
</dbReference>
<protein>
    <submittedName>
        <fullName evidence="4">SDR family oxidoreductase</fullName>
    </submittedName>
</protein>